<evidence type="ECO:0000256" key="1">
    <source>
        <dbReference type="ARBA" id="ARBA00004141"/>
    </source>
</evidence>
<comment type="pathway">
    <text evidence="2">Secondary metabolite biosynthesis.</text>
</comment>
<feature type="transmembrane region" description="Helical" evidence="7">
    <location>
        <begin position="126"/>
        <end position="145"/>
    </location>
</feature>
<name>A0ABU3H0Q5_9SPHI</name>
<evidence type="ECO:0000313" key="10">
    <source>
        <dbReference type="Proteomes" id="UP001258315"/>
    </source>
</evidence>
<dbReference type="InterPro" id="IPR044851">
    <property type="entry name" value="Wax_synthase"/>
</dbReference>
<keyword evidence="3" id="KW-0808">Transferase</keyword>
<evidence type="ECO:0000256" key="7">
    <source>
        <dbReference type="SAM" id="Phobius"/>
    </source>
</evidence>
<accession>A0ABU3H0Q5</accession>
<gene>
    <name evidence="9" type="ORF">QE417_004674</name>
</gene>
<feature type="domain" description="Wax synthase" evidence="8">
    <location>
        <begin position="187"/>
        <end position="248"/>
    </location>
</feature>
<keyword evidence="10" id="KW-1185">Reference proteome</keyword>
<evidence type="ECO:0000256" key="2">
    <source>
        <dbReference type="ARBA" id="ARBA00005179"/>
    </source>
</evidence>
<sequence>MITSQHIIGFFIINIFTALLGYVLLKQRLLKTAWLFMPLVLAATYFLFRHEPPALLMLAIIAVTFTAIKPIPAIIDYRNKPTNLTLKQWLTFALAWAGMRVQPFEKLDSAPLPNAQQNTRFGVSRLMIGLAFVLVAYVLKSFLIITPLTYGLISCLILVGFSFILHFGLLSISTGTLRKRGVNVGLLFKSPARAKSLADFWGKCWNLAFSEMTSVIIYRPLKKHVGAAWALLASFMFSGLLHEVALSLPVNNGYGLPTLYFLLQGIVVLIEKRWLQNSFMLTHPLLCKTWTFCCIVLPAPLLFHAQFIQHVIWPVTGISL</sequence>
<comment type="caution">
    <text evidence="9">The sequence shown here is derived from an EMBL/GenBank/DDBJ whole genome shotgun (WGS) entry which is preliminary data.</text>
</comment>
<dbReference type="EMBL" id="JAVLVU010000001">
    <property type="protein sequence ID" value="MDT3405602.1"/>
    <property type="molecule type" value="Genomic_DNA"/>
</dbReference>
<dbReference type="RefSeq" id="WP_311954374.1">
    <property type="nucleotide sequence ID" value="NZ_JAVLVU010000001.1"/>
</dbReference>
<feature type="transmembrane region" description="Helical" evidence="7">
    <location>
        <begin position="54"/>
        <end position="75"/>
    </location>
</feature>
<feature type="transmembrane region" description="Helical" evidence="7">
    <location>
        <begin position="227"/>
        <end position="248"/>
    </location>
</feature>
<dbReference type="PANTHER" id="PTHR31595">
    <property type="entry name" value="LONG-CHAIN-ALCOHOL O-FATTY-ACYLTRANSFERASE 3-RELATED"/>
    <property type="match status" value="1"/>
</dbReference>
<keyword evidence="5 7" id="KW-1133">Transmembrane helix</keyword>
<dbReference type="PANTHER" id="PTHR31595:SF57">
    <property type="entry name" value="OS04G0481900 PROTEIN"/>
    <property type="match status" value="1"/>
</dbReference>
<keyword evidence="4 7" id="KW-0812">Transmembrane</keyword>
<evidence type="ECO:0000313" key="9">
    <source>
        <dbReference type="EMBL" id="MDT3405602.1"/>
    </source>
</evidence>
<evidence type="ECO:0000256" key="3">
    <source>
        <dbReference type="ARBA" id="ARBA00022679"/>
    </source>
</evidence>
<comment type="subcellular location">
    <subcellularLocation>
        <location evidence="1">Membrane</location>
        <topology evidence="1">Multi-pass membrane protein</topology>
    </subcellularLocation>
</comment>
<organism evidence="9 10">
    <name type="scientific">Mucilaginibacter terrae</name>
    <dbReference type="NCBI Taxonomy" id="1955052"/>
    <lineage>
        <taxon>Bacteria</taxon>
        <taxon>Pseudomonadati</taxon>
        <taxon>Bacteroidota</taxon>
        <taxon>Sphingobacteriia</taxon>
        <taxon>Sphingobacteriales</taxon>
        <taxon>Sphingobacteriaceae</taxon>
        <taxon>Mucilaginibacter</taxon>
    </lineage>
</organism>
<protein>
    <recommendedName>
        <fullName evidence="8">Wax synthase domain-containing protein</fullName>
    </recommendedName>
</protein>
<proteinExistence type="predicted"/>
<evidence type="ECO:0000256" key="6">
    <source>
        <dbReference type="ARBA" id="ARBA00023136"/>
    </source>
</evidence>
<keyword evidence="6 7" id="KW-0472">Membrane</keyword>
<evidence type="ECO:0000259" key="8">
    <source>
        <dbReference type="Pfam" id="PF13813"/>
    </source>
</evidence>
<reference evidence="10" key="1">
    <citation type="submission" date="2023-07" db="EMBL/GenBank/DDBJ databases">
        <title>Functional and genomic diversity of the sorghum phyllosphere microbiome.</title>
        <authorList>
            <person name="Shade A."/>
        </authorList>
    </citation>
    <scope>NUCLEOTIDE SEQUENCE [LARGE SCALE GENOMIC DNA]</scope>
    <source>
        <strain evidence="10">SORGH_AS_0422</strain>
    </source>
</reference>
<feature type="transmembrane region" description="Helical" evidence="7">
    <location>
        <begin position="151"/>
        <end position="170"/>
    </location>
</feature>
<evidence type="ECO:0000256" key="5">
    <source>
        <dbReference type="ARBA" id="ARBA00022989"/>
    </source>
</evidence>
<feature type="transmembrane region" description="Helical" evidence="7">
    <location>
        <begin position="254"/>
        <end position="270"/>
    </location>
</feature>
<feature type="transmembrane region" description="Helical" evidence="7">
    <location>
        <begin position="32"/>
        <end position="48"/>
    </location>
</feature>
<dbReference type="InterPro" id="IPR032805">
    <property type="entry name" value="Wax_synthase_dom"/>
</dbReference>
<feature type="transmembrane region" description="Helical" evidence="7">
    <location>
        <begin position="6"/>
        <end position="25"/>
    </location>
</feature>
<dbReference type="Proteomes" id="UP001258315">
    <property type="component" value="Unassembled WGS sequence"/>
</dbReference>
<dbReference type="Pfam" id="PF13813">
    <property type="entry name" value="MBOAT_2"/>
    <property type="match status" value="1"/>
</dbReference>
<evidence type="ECO:0000256" key="4">
    <source>
        <dbReference type="ARBA" id="ARBA00022692"/>
    </source>
</evidence>